<dbReference type="STRING" id="75913.A0A0K0FB78"/>
<dbReference type="Gene3D" id="3.90.70.10">
    <property type="entry name" value="Cysteine proteinases"/>
    <property type="match status" value="1"/>
</dbReference>
<dbReference type="Gene3D" id="2.60.120.380">
    <property type="match status" value="2"/>
</dbReference>
<dbReference type="InterPro" id="IPR001300">
    <property type="entry name" value="Peptidase_C2_calpain_cat"/>
</dbReference>
<dbReference type="SUPFAM" id="SSF116846">
    <property type="entry name" value="MIT domain"/>
    <property type="match status" value="1"/>
</dbReference>
<evidence type="ECO:0000256" key="5">
    <source>
        <dbReference type="PIRSR" id="PIRSR622684-1"/>
    </source>
</evidence>
<evidence type="ECO:0000256" key="1">
    <source>
        <dbReference type="ARBA" id="ARBA00007623"/>
    </source>
</evidence>
<evidence type="ECO:0000313" key="8">
    <source>
        <dbReference type="Proteomes" id="UP000035680"/>
    </source>
</evidence>
<keyword evidence="4 6" id="KW-0788">Thiol protease</keyword>
<proteinExistence type="inferred from homology"/>
<dbReference type="Pfam" id="PF00648">
    <property type="entry name" value="Peptidase_C2"/>
    <property type="match status" value="1"/>
</dbReference>
<keyword evidence="2 6" id="KW-0645">Protease</keyword>
<feature type="active site" evidence="5 6">
    <location>
        <position position="194"/>
    </location>
</feature>
<keyword evidence="3 6" id="KW-0378">Hydrolase</keyword>
<accession>A0A0K0FB78</accession>
<dbReference type="InterPro" id="IPR038765">
    <property type="entry name" value="Papain-like_cys_pep_sf"/>
</dbReference>
<dbReference type="PROSITE" id="PS50203">
    <property type="entry name" value="CALPAIN_CAT"/>
    <property type="match status" value="1"/>
</dbReference>
<evidence type="ECO:0000256" key="4">
    <source>
        <dbReference type="ARBA" id="ARBA00022807"/>
    </source>
</evidence>
<dbReference type="InterPro" id="IPR007330">
    <property type="entry name" value="MIT_dom"/>
</dbReference>
<dbReference type="InterPro" id="IPR022684">
    <property type="entry name" value="Calpain_cysteine_protease"/>
</dbReference>
<dbReference type="SMART" id="SM00230">
    <property type="entry name" value="CysPc"/>
    <property type="match status" value="1"/>
</dbReference>
<reference evidence="8" key="1">
    <citation type="submission" date="2014-07" db="EMBL/GenBank/DDBJ databases">
        <authorList>
            <person name="Martin A.A"/>
            <person name="De Silva N."/>
        </authorList>
    </citation>
    <scope>NUCLEOTIDE SEQUENCE</scope>
</reference>
<dbReference type="PRINTS" id="PR00704">
    <property type="entry name" value="CALPAIN"/>
</dbReference>
<dbReference type="PANTHER" id="PTHR46143:SF1">
    <property type="entry name" value="CALPAIN-7"/>
    <property type="match status" value="1"/>
</dbReference>
<dbReference type="CDD" id="cd00044">
    <property type="entry name" value="CysPc"/>
    <property type="match status" value="1"/>
</dbReference>
<dbReference type="GO" id="GO:0004198">
    <property type="term" value="F:calcium-dependent cysteine-type endopeptidase activity"/>
    <property type="evidence" value="ECO:0007669"/>
    <property type="project" value="InterPro"/>
</dbReference>
<dbReference type="PANTHER" id="PTHR46143">
    <property type="entry name" value="CALPAIN-7"/>
    <property type="match status" value="1"/>
</dbReference>
<reference evidence="9" key="2">
    <citation type="submission" date="2015-08" db="UniProtKB">
        <authorList>
            <consortium name="WormBaseParasite"/>
        </authorList>
    </citation>
    <scope>IDENTIFICATION</scope>
</reference>
<name>A0A0K0FB78_STRVS</name>
<dbReference type="WBParaSite" id="SVE_0608500.1">
    <property type="protein sequence ID" value="SVE_0608500.1"/>
    <property type="gene ID" value="SVE_0608500"/>
</dbReference>
<evidence type="ECO:0000259" key="7">
    <source>
        <dbReference type="PROSITE" id="PS50203"/>
    </source>
</evidence>
<dbReference type="SUPFAM" id="SSF54001">
    <property type="entry name" value="Cysteine proteinases"/>
    <property type="match status" value="1"/>
</dbReference>
<feature type="active site" evidence="5 6">
    <location>
        <position position="363"/>
    </location>
</feature>
<organism evidence="8 9">
    <name type="scientific">Strongyloides venezuelensis</name>
    <name type="common">Threadworm</name>
    <dbReference type="NCBI Taxonomy" id="75913"/>
    <lineage>
        <taxon>Eukaryota</taxon>
        <taxon>Metazoa</taxon>
        <taxon>Ecdysozoa</taxon>
        <taxon>Nematoda</taxon>
        <taxon>Chromadorea</taxon>
        <taxon>Rhabditida</taxon>
        <taxon>Tylenchina</taxon>
        <taxon>Panagrolaimomorpha</taxon>
        <taxon>Strongyloidoidea</taxon>
        <taxon>Strongyloididae</taxon>
        <taxon>Strongyloides</taxon>
    </lineage>
</organism>
<keyword evidence="8" id="KW-1185">Reference proteome</keyword>
<dbReference type="InterPro" id="IPR036181">
    <property type="entry name" value="MIT_dom_sf"/>
</dbReference>
<dbReference type="Gene3D" id="1.20.58.80">
    <property type="entry name" value="Phosphotransferase system, lactose/cellobiose-type IIA subunit"/>
    <property type="match status" value="1"/>
</dbReference>
<evidence type="ECO:0000256" key="6">
    <source>
        <dbReference type="PROSITE-ProRule" id="PRU00239"/>
    </source>
</evidence>
<dbReference type="Pfam" id="PF04212">
    <property type="entry name" value="MIT"/>
    <property type="match status" value="1"/>
</dbReference>
<dbReference type="AlphaFoldDB" id="A0A0K0FB78"/>
<evidence type="ECO:0000313" key="9">
    <source>
        <dbReference type="WBParaSite" id="SVE_0608500.1"/>
    </source>
</evidence>
<dbReference type="GO" id="GO:0006508">
    <property type="term" value="P:proteolysis"/>
    <property type="evidence" value="ECO:0007669"/>
    <property type="project" value="UniProtKB-KW"/>
</dbReference>
<evidence type="ECO:0000256" key="2">
    <source>
        <dbReference type="ARBA" id="ARBA00022670"/>
    </source>
</evidence>
<sequence length="708" mass="81585">MSSLRNSVARAIALDENGDYEKAIESYVQCIDIIMNEMKNEKDNKKKDDMRKKIESFIRRAEHLKLELKKSTISDDMFPAVPNDELVATTPFEYKSEVSHTPSSNDLLSKEEIAVLMETSLINGVKYVPFMDIDLKEHFFGNGKFKDPDGLLKLAVKQKERLKSWKRISEISAKPVIIDKIDCKSVKQTVVSDCSFVASLSITSEYENKFKKQLITKILYPQKNGFPIYNPHGKYMVQLYINGIKRKVIIDDLLPVGENGKLLCSMSKNPNEFWISLIEKAYMKVMGGYDFPGSSSNIDMYALTGWIPERSPLKTTDPDNPVDNELVFNKLFHRYHQGHCLITVSTGKLSKEEQERTGLVELHAYAVLDLREIDGTKLLKLKNPWTHFEWKGNYSDTDTKHWTPHLMKALDYDPKSSQNNDDGIFWIDYKSLIHFFDVFYINWDPNIFPFKGVIHDSWSAGTGPVKDLYTVSQNPQYTLDVFPEYETTSIWILLSRHITEISDFEDNKEYITVIVYEGGNKIYLPFDVKPIYNGARINSPHCLCQLLIKGKGPKKYTLVVAQYEKSKTILYSLRVFSTAKIRLKKIISQYKFNEKLNGMWSDDESENKSSFLIVLDDSSDKNNLVFEIKAPKQYHANIYLRLVSLKRPTHNSFETASCDKYRNGYNVLELKDIPSGTFKIEAMTYTENQNGPFFLSIQSSCKFRTKPS</sequence>
<dbReference type="SUPFAM" id="SSF49758">
    <property type="entry name" value="Calpain large subunit, middle domain (domain III)"/>
    <property type="match status" value="2"/>
</dbReference>
<dbReference type="InterPro" id="IPR036213">
    <property type="entry name" value="Calpain_III_sf"/>
</dbReference>
<dbReference type="InterPro" id="IPR051297">
    <property type="entry name" value="PalB/RIM13"/>
</dbReference>
<feature type="active site" evidence="5 6">
    <location>
        <position position="383"/>
    </location>
</feature>
<protein>
    <submittedName>
        <fullName evidence="9">Calpain-7 (inferred by orthology to a human protein)</fullName>
    </submittedName>
</protein>
<evidence type="ECO:0000256" key="3">
    <source>
        <dbReference type="ARBA" id="ARBA00022801"/>
    </source>
</evidence>
<comment type="similarity">
    <text evidence="1">Belongs to the peptidase C2 family.</text>
</comment>
<dbReference type="Proteomes" id="UP000035680">
    <property type="component" value="Unassembled WGS sequence"/>
</dbReference>
<feature type="domain" description="Calpain catalytic" evidence="7">
    <location>
        <begin position="139"/>
        <end position="445"/>
    </location>
</feature>